<feature type="transmembrane region" description="Helical" evidence="5">
    <location>
        <begin position="99"/>
        <end position="119"/>
    </location>
</feature>
<dbReference type="Proteomes" id="UP000570361">
    <property type="component" value="Unassembled WGS sequence"/>
</dbReference>
<keyword evidence="7" id="KW-1185">Reference proteome</keyword>
<dbReference type="RefSeq" id="WP_183604231.1">
    <property type="nucleotide sequence ID" value="NZ_JACHXK010000027.1"/>
</dbReference>
<name>A0A7W5B4C0_9BACL</name>
<organism evidence="6 7">
    <name type="scientific">Paenibacillus phyllosphaerae</name>
    <dbReference type="NCBI Taxonomy" id="274593"/>
    <lineage>
        <taxon>Bacteria</taxon>
        <taxon>Bacillati</taxon>
        <taxon>Bacillota</taxon>
        <taxon>Bacilli</taxon>
        <taxon>Bacillales</taxon>
        <taxon>Paenibacillaceae</taxon>
        <taxon>Paenibacillus</taxon>
    </lineage>
</organism>
<feature type="transmembrane region" description="Helical" evidence="5">
    <location>
        <begin position="46"/>
        <end position="67"/>
    </location>
</feature>
<keyword evidence="2 5" id="KW-0812">Transmembrane</keyword>
<comment type="caution">
    <text evidence="6">The sequence shown here is derived from an EMBL/GenBank/DDBJ whole genome shotgun (WGS) entry which is preliminary data.</text>
</comment>
<protein>
    <submittedName>
        <fullName evidence="6">Putative membrane protein YphA (DoxX/SURF4 family)</fullName>
    </submittedName>
</protein>
<evidence type="ECO:0000256" key="2">
    <source>
        <dbReference type="ARBA" id="ARBA00022692"/>
    </source>
</evidence>
<accession>A0A7W5B4C0</accession>
<dbReference type="InterPro" id="IPR016944">
    <property type="entry name" value="UCP030066"/>
</dbReference>
<dbReference type="EMBL" id="JACHXK010000027">
    <property type="protein sequence ID" value="MBB3114180.1"/>
    <property type="molecule type" value="Genomic_DNA"/>
</dbReference>
<dbReference type="InterPro" id="IPR032808">
    <property type="entry name" value="DoxX"/>
</dbReference>
<dbReference type="GO" id="GO:0016020">
    <property type="term" value="C:membrane"/>
    <property type="evidence" value="ECO:0007669"/>
    <property type="project" value="UniProtKB-SubCell"/>
</dbReference>
<evidence type="ECO:0000256" key="1">
    <source>
        <dbReference type="ARBA" id="ARBA00004141"/>
    </source>
</evidence>
<reference evidence="6 7" key="1">
    <citation type="submission" date="2020-08" db="EMBL/GenBank/DDBJ databases">
        <title>Genomic Encyclopedia of Type Strains, Phase III (KMG-III): the genomes of soil and plant-associated and newly described type strains.</title>
        <authorList>
            <person name="Whitman W."/>
        </authorList>
    </citation>
    <scope>NUCLEOTIDE SEQUENCE [LARGE SCALE GENOMIC DNA]</scope>
    <source>
        <strain evidence="6 7">CECT 5862</strain>
    </source>
</reference>
<dbReference type="PIRSF" id="PIRSF030066">
    <property type="entry name" value="UCP030066"/>
    <property type="match status" value="1"/>
</dbReference>
<feature type="transmembrane region" description="Helical" evidence="5">
    <location>
        <begin position="7"/>
        <end position="26"/>
    </location>
</feature>
<evidence type="ECO:0000256" key="3">
    <source>
        <dbReference type="ARBA" id="ARBA00022989"/>
    </source>
</evidence>
<comment type="subcellular location">
    <subcellularLocation>
        <location evidence="1">Membrane</location>
        <topology evidence="1">Multi-pass membrane protein</topology>
    </subcellularLocation>
</comment>
<gene>
    <name evidence="6" type="ORF">FHS18_006298</name>
</gene>
<keyword evidence="4 5" id="KW-0472">Membrane</keyword>
<evidence type="ECO:0000313" key="6">
    <source>
        <dbReference type="EMBL" id="MBB3114180.1"/>
    </source>
</evidence>
<proteinExistence type="predicted"/>
<evidence type="ECO:0000256" key="5">
    <source>
        <dbReference type="SAM" id="Phobius"/>
    </source>
</evidence>
<evidence type="ECO:0000313" key="7">
    <source>
        <dbReference type="Proteomes" id="UP000570361"/>
    </source>
</evidence>
<sequence length="140" mass="15246">MSMRGRTIAYWSVTLLLAAAITLSGIGQLMQVGGNLELVTNLGYPVYIMTILGIWKLLGVIAIVVPGLPRLKEWAYAGIFFLMSSASLSHIFAHDYGDHGFNVILPLAYALLSILSWALRPKNRILSGGGEINASLTYQH</sequence>
<dbReference type="Pfam" id="PF13564">
    <property type="entry name" value="DoxX_2"/>
    <property type="match status" value="1"/>
</dbReference>
<evidence type="ECO:0000256" key="4">
    <source>
        <dbReference type="ARBA" id="ARBA00023136"/>
    </source>
</evidence>
<dbReference type="AlphaFoldDB" id="A0A7W5B4C0"/>
<feature type="transmembrane region" description="Helical" evidence="5">
    <location>
        <begin position="74"/>
        <end position="93"/>
    </location>
</feature>
<keyword evidence="3 5" id="KW-1133">Transmembrane helix</keyword>